<dbReference type="SUPFAM" id="SSF69318">
    <property type="entry name" value="Integrin alpha N-terminal domain"/>
    <property type="match status" value="1"/>
</dbReference>
<dbReference type="InterPro" id="IPR028994">
    <property type="entry name" value="Integrin_alpha_N"/>
</dbReference>
<dbReference type="Pfam" id="PF13517">
    <property type="entry name" value="FG-GAP_3"/>
    <property type="match status" value="1"/>
</dbReference>
<reference evidence="4 7" key="2">
    <citation type="submission" date="2021-01" db="EMBL/GenBank/DDBJ databases">
        <title>Whole genome shotgun sequence of Actinoplanes lobatus NBRC 12513.</title>
        <authorList>
            <person name="Komaki H."/>
            <person name="Tamura T."/>
        </authorList>
    </citation>
    <scope>NUCLEOTIDE SEQUENCE [LARGE SCALE GENOMIC DNA]</scope>
    <source>
        <strain evidence="4 7">NBRC 12513</strain>
    </source>
</reference>
<sequence>MRTLKFNSRPRIVAGVAASLAVLVGAGVAASPARADFTSERGEEISRAEVLERAQYWLDHQPGPYNQGATSPGPGDGYNYRRDCSGYVSMAWHLNANPSTEGIPNYAPSISKADLKPGDVLNSYSEHVLLFKSWANKEHTRINYYTFGSTPVKMRTNVPLYSGNIDSHPASNYVARRYSKIKDDVPETPVQRSTADVTGDGFADLVTTTSDGKLWMYANNYVRDDGQPYSAGTQIGNGWGSFTSVFGADVTGDGYRDLVGIKTDGTLWLYPNNIERDNGVPYSSADARQIGTSWNIFSKVFGADVTGDGYTDLVGIKPDGTMFLYANNIERDNGVPYSAATQIGSGWGGFTQVVGADLTGDGYTDLVAAKADGSLMLYSNNIERDGKPYSSTSVTQIGSGWNAFNRIIAADFSGDGVSDLVTTKPDGTLWLYPNNIGRDGVYFSSATARQDGSGWNPYSNIS</sequence>
<evidence type="ECO:0000313" key="7">
    <source>
        <dbReference type="Proteomes" id="UP000631312"/>
    </source>
</evidence>
<dbReference type="Gene3D" id="3.90.1720.10">
    <property type="entry name" value="endopeptidase domain like (from Nostoc punctiforme)"/>
    <property type="match status" value="1"/>
</dbReference>
<evidence type="ECO:0000259" key="3">
    <source>
        <dbReference type="Pfam" id="PF14517"/>
    </source>
</evidence>
<reference evidence="5 6" key="1">
    <citation type="submission" date="2020-08" db="EMBL/GenBank/DDBJ databases">
        <title>Sequencing the genomes of 1000 actinobacteria strains.</title>
        <authorList>
            <person name="Klenk H.-P."/>
        </authorList>
    </citation>
    <scope>NUCLEOTIDE SEQUENCE [LARGE SCALE GENOMIC DNA]</scope>
    <source>
        <strain evidence="5 6">DSM 43150</strain>
    </source>
</reference>
<evidence type="ECO:0000256" key="1">
    <source>
        <dbReference type="ARBA" id="ARBA00022729"/>
    </source>
</evidence>
<feature type="signal peptide" evidence="2">
    <location>
        <begin position="1"/>
        <end position="35"/>
    </location>
</feature>
<organism evidence="5 6">
    <name type="scientific">Actinoplanes lobatus</name>
    <dbReference type="NCBI Taxonomy" id="113568"/>
    <lineage>
        <taxon>Bacteria</taxon>
        <taxon>Bacillati</taxon>
        <taxon>Actinomycetota</taxon>
        <taxon>Actinomycetes</taxon>
        <taxon>Micromonosporales</taxon>
        <taxon>Micromonosporaceae</taxon>
        <taxon>Actinoplanes</taxon>
    </lineage>
</organism>
<dbReference type="EMBL" id="BOMP01000051">
    <property type="protein sequence ID" value="GIE40642.1"/>
    <property type="molecule type" value="Genomic_DNA"/>
</dbReference>
<keyword evidence="1 2" id="KW-0732">Signal</keyword>
<proteinExistence type="predicted"/>
<dbReference type="RefSeq" id="WP_188126513.1">
    <property type="nucleotide sequence ID" value="NZ_BOMP01000051.1"/>
</dbReference>
<feature type="chain" id="PRO_5031372481" description="Tachylectin 2 domain-containing protein" evidence="2">
    <location>
        <begin position="36"/>
        <end position="462"/>
    </location>
</feature>
<feature type="domain" description="Tachylectin 2" evidence="3">
    <location>
        <begin position="260"/>
        <end position="461"/>
    </location>
</feature>
<dbReference type="Pfam" id="PF14517">
    <property type="entry name" value="Tachylectin"/>
    <property type="match status" value="1"/>
</dbReference>
<protein>
    <recommendedName>
        <fullName evidence="3">Tachylectin 2 domain-containing protein</fullName>
    </recommendedName>
</protein>
<dbReference type="PANTHER" id="PTHR44103">
    <property type="entry name" value="PROPROTEIN CONVERTASE P"/>
    <property type="match status" value="1"/>
</dbReference>
<dbReference type="Proteomes" id="UP000590511">
    <property type="component" value="Unassembled WGS sequence"/>
</dbReference>
<evidence type="ECO:0000256" key="2">
    <source>
        <dbReference type="SAM" id="SignalP"/>
    </source>
</evidence>
<name>A0A7W7MMC1_9ACTN</name>
<dbReference type="Gene3D" id="2.115.10.10">
    <property type="entry name" value="Tachylectin 2"/>
    <property type="match status" value="1"/>
</dbReference>
<evidence type="ECO:0000313" key="5">
    <source>
        <dbReference type="EMBL" id="MBB4755040.1"/>
    </source>
</evidence>
<evidence type="ECO:0000313" key="6">
    <source>
        <dbReference type="Proteomes" id="UP000590511"/>
    </source>
</evidence>
<dbReference type="AlphaFoldDB" id="A0A7W7MMC1"/>
<dbReference type="EMBL" id="JACHNC010000001">
    <property type="protein sequence ID" value="MBB4755040.1"/>
    <property type="molecule type" value="Genomic_DNA"/>
</dbReference>
<dbReference type="PANTHER" id="PTHR44103:SF1">
    <property type="entry name" value="PROPROTEIN CONVERTASE P"/>
    <property type="match status" value="1"/>
</dbReference>
<dbReference type="Gene3D" id="2.20.25.650">
    <property type="entry name" value="Tachylectin-2-like"/>
    <property type="match status" value="1"/>
</dbReference>
<dbReference type="Proteomes" id="UP000631312">
    <property type="component" value="Unassembled WGS sequence"/>
</dbReference>
<comment type="caution">
    <text evidence="5">The sequence shown here is derived from an EMBL/GenBank/DDBJ whole genome shotgun (WGS) entry which is preliminary data.</text>
</comment>
<gene>
    <name evidence="4" type="ORF">Alo02nite_35400</name>
    <name evidence="5" type="ORF">BJ964_009201</name>
</gene>
<evidence type="ECO:0000313" key="4">
    <source>
        <dbReference type="EMBL" id="GIE40642.1"/>
    </source>
</evidence>
<accession>A0A7W7MMC1</accession>
<dbReference type="InterPro" id="IPR013517">
    <property type="entry name" value="FG-GAP"/>
</dbReference>
<dbReference type="InterPro" id="IPR023294">
    <property type="entry name" value="Tachylectin2"/>
</dbReference>
<keyword evidence="7" id="KW-1185">Reference proteome</keyword>